<name>A0A9P8RNT7_9PEZI</name>
<protein>
    <recommendedName>
        <fullName evidence="1">gamma-glutamylcyclotransferase</fullName>
        <ecNumber evidence="1">4.3.2.9</ecNumber>
    </recommendedName>
</protein>
<dbReference type="PANTHER" id="PTHR12935:SF0">
    <property type="entry name" value="GAMMA-GLUTAMYLCYCLOTRANSFERASE"/>
    <property type="match status" value="1"/>
</dbReference>
<evidence type="ECO:0000256" key="4">
    <source>
        <dbReference type="PIRSR" id="PIRSR617939-2"/>
    </source>
</evidence>
<dbReference type="Proteomes" id="UP000750711">
    <property type="component" value="Unassembled WGS sequence"/>
</dbReference>
<evidence type="ECO:0000256" key="1">
    <source>
        <dbReference type="ARBA" id="ARBA00012346"/>
    </source>
</evidence>
<dbReference type="AlphaFoldDB" id="A0A9P8RNT7"/>
<evidence type="ECO:0000313" key="7">
    <source>
        <dbReference type="EMBL" id="KAH0558768.1"/>
    </source>
</evidence>
<feature type="binding site" evidence="4">
    <location>
        <begin position="91"/>
        <end position="96"/>
    </location>
    <ligand>
        <name>substrate</name>
    </ligand>
</feature>
<proteinExistence type="predicted"/>
<dbReference type="PANTHER" id="PTHR12935">
    <property type="entry name" value="GAMMA-GLUTAMYLCYCLOTRANSFERASE"/>
    <property type="match status" value="1"/>
</dbReference>
<feature type="compositionally biased region" description="Polar residues" evidence="5">
    <location>
        <begin position="1"/>
        <end position="14"/>
    </location>
</feature>
<evidence type="ECO:0000256" key="2">
    <source>
        <dbReference type="ARBA" id="ARBA00023239"/>
    </source>
</evidence>
<evidence type="ECO:0000256" key="5">
    <source>
        <dbReference type="SAM" id="MobiDB-lite"/>
    </source>
</evidence>
<sequence length="372" mass="41469">MSQIHSPPSNISESKTPHGHSPQDETGVGHQGVQGIMGVSLIATETPEAQRRQLPTISKERWSSSVGEIAFEPDSFLNDVNENGGQGSILYLAYGSNLCEATFKGVRGIKPLAQLNVLVPELALTFDLPGIPYSEPCFANVRYRSQPRAQNSDMPSDLEKKSPSINGAPPEYHKDKWKKGLVGVVYEVSRKDYATIIATEGGNTSYKDVVVTCHPLLDVETVPEIPHTSPFDAHTLFCPDVSGFLAGRAHRPDPSYAQPSARYLKLITDGADEHGLPKEYKLYLHDIRPYTITTTRQRIGRFLFTSVWMPVILVMILLQRTFKDKRGRSPKWLIEVSRIIYSAMWVSYDRFFKGLFGDGERTIGAGRHNELP</sequence>
<keyword evidence="6" id="KW-0472">Membrane</keyword>
<evidence type="ECO:0000256" key="3">
    <source>
        <dbReference type="PIRSR" id="PIRSR617939-1"/>
    </source>
</evidence>
<organism evidence="7 8">
    <name type="scientific">Trichoglossum hirsutum</name>
    <dbReference type="NCBI Taxonomy" id="265104"/>
    <lineage>
        <taxon>Eukaryota</taxon>
        <taxon>Fungi</taxon>
        <taxon>Dikarya</taxon>
        <taxon>Ascomycota</taxon>
        <taxon>Pezizomycotina</taxon>
        <taxon>Geoglossomycetes</taxon>
        <taxon>Geoglossales</taxon>
        <taxon>Geoglossaceae</taxon>
        <taxon>Trichoglossum</taxon>
    </lineage>
</organism>
<evidence type="ECO:0000313" key="8">
    <source>
        <dbReference type="Proteomes" id="UP000750711"/>
    </source>
</evidence>
<accession>A0A9P8RNT7</accession>
<keyword evidence="8" id="KW-1185">Reference proteome</keyword>
<keyword evidence="6" id="KW-0812">Transmembrane</keyword>
<dbReference type="GO" id="GO:0003839">
    <property type="term" value="F:gamma-glutamylcyclotransferase activity"/>
    <property type="evidence" value="ECO:0007669"/>
    <property type="project" value="UniProtKB-EC"/>
</dbReference>
<dbReference type="EMBL" id="JAGHQM010000743">
    <property type="protein sequence ID" value="KAH0558768.1"/>
    <property type="molecule type" value="Genomic_DNA"/>
</dbReference>
<reference evidence="7" key="1">
    <citation type="submission" date="2021-03" db="EMBL/GenBank/DDBJ databases">
        <title>Comparative genomics and phylogenomic investigation of the class Geoglossomycetes provide insights into ecological specialization and systematics.</title>
        <authorList>
            <person name="Melie T."/>
            <person name="Pirro S."/>
            <person name="Miller A.N."/>
            <person name="Quandt A."/>
        </authorList>
    </citation>
    <scope>NUCLEOTIDE SEQUENCE</scope>
    <source>
        <strain evidence="7">CAQ_001_2017</strain>
    </source>
</reference>
<keyword evidence="6" id="KW-1133">Transmembrane helix</keyword>
<feature type="region of interest" description="Disordered" evidence="5">
    <location>
        <begin position="1"/>
        <end position="30"/>
    </location>
</feature>
<comment type="caution">
    <text evidence="7">The sequence shown here is derived from an EMBL/GenBank/DDBJ whole genome shotgun (WGS) entry which is preliminary data.</text>
</comment>
<dbReference type="InterPro" id="IPR017939">
    <property type="entry name" value="G-Glutamylcylcotransferase"/>
</dbReference>
<gene>
    <name evidence="7" type="ORF">GP486_004591</name>
</gene>
<feature type="region of interest" description="Disordered" evidence="5">
    <location>
        <begin position="148"/>
        <end position="172"/>
    </location>
</feature>
<feature type="binding site" evidence="4">
    <location>
        <position position="263"/>
    </location>
    <ligand>
        <name>substrate</name>
    </ligand>
</feature>
<keyword evidence="2" id="KW-0456">Lyase</keyword>
<feature type="active site" description="Proton acceptor" evidence="3">
    <location>
        <position position="200"/>
    </location>
</feature>
<dbReference type="Gene3D" id="3.10.490.10">
    <property type="entry name" value="Gamma-glutamyl cyclotransferase-like"/>
    <property type="match status" value="1"/>
</dbReference>
<evidence type="ECO:0000256" key="6">
    <source>
        <dbReference type="SAM" id="Phobius"/>
    </source>
</evidence>
<dbReference type="EC" id="4.3.2.9" evidence="1"/>
<feature type="transmembrane region" description="Helical" evidence="6">
    <location>
        <begin position="299"/>
        <end position="318"/>
    </location>
</feature>